<evidence type="ECO:0000256" key="2">
    <source>
        <dbReference type="ARBA" id="ARBA00022692"/>
    </source>
</evidence>
<dbReference type="SUPFAM" id="SSF54427">
    <property type="entry name" value="NTF2-like"/>
    <property type="match status" value="1"/>
</dbReference>
<evidence type="ECO:0000313" key="8">
    <source>
        <dbReference type="Proteomes" id="UP000255505"/>
    </source>
</evidence>
<evidence type="ECO:0000313" key="7">
    <source>
        <dbReference type="EMBL" id="SPK77407.1"/>
    </source>
</evidence>
<dbReference type="Proteomes" id="UP000255505">
    <property type="component" value="Plasmid III"/>
</dbReference>
<reference evidence="6" key="2">
    <citation type="submission" date="2018-01" db="EMBL/GenBank/DDBJ databases">
        <authorList>
            <person name="Clerissi C."/>
        </authorList>
    </citation>
    <scope>NUCLEOTIDE SEQUENCE</scope>
    <source>
        <strain evidence="6">Cupriavidus taiwanensis STM 3521</strain>
    </source>
</reference>
<dbReference type="InterPro" id="IPR035658">
    <property type="entry name" value="TrbF"/>
</dbReference>
<evidence type="ECO:0000256" key="1">
    <source>
        <dbReference type="ARBA" id="ARBA00004167"/>
    </source>
</evidence>
<evidence type="ECO:0000256" key="3">
    <source>
        <dbReference type="ARBA" id="ARBA00022989"/>
    </source>
</evidence>
<keyword evidence="2" id="KW-0812">Transmembrane</keyword>
<name>A0A375CQD7_9BURK</name>
<protein>
    <submittedName>
        <fullName evidence="6 7">Type IV secretory pathway, conjugal transfert protein ()</fullName>
    </submittedName>
</protein>
<organism evidence="6 9">
    <name type="scientific">Cupriavidus taiwanensis</name>
    <dbReference type="NCBI Taxonomy" id="164546"/>
    <lineage>
        <taxon>Bacteria</taxon>
        <taxon>Pseudomonadati</taxon>
        <taxon>Pseudomonadota</taxon>
        <taxon>Betaproteobacteria</taxon>
        <taxon>Burkholderiales</taxon>
        <taxon>Burkholderiaceae</taxon>
        <taxon>Cupriavidus</taxon>
    </lineage>
</organism>
<evidence type="ECO:0000313" key="6">
    <source>
        <dbReference type="EMBL" id="SOY77624.1"/>
    </source>
</evidence>
<evidence type="ECO:0000313" key="9">
    <source>
        <dbReference type="Proteomes" id="UP000256297"/>
    </source>
</evidence>
<keyword evidence="7" id="KW-0614">Plasmid</keyword>
<keyword evidence="4" id="KW-0472">Membrane</keyword>
<reference evidence="8 9" key="1">
    <citation type="submission" date="2018-01" db="EMBL/GenBank/DDBJ databases">
        <authorList>
            <person name="Gaut B.S."/>
            <person name="Morton B.R."/>
            <person name="Clegg M.T."/>
            <person name="Duvall M.R."/>
        </authorList>
    </citation>
    <scope>NUCLEOTIDE SEQUENCE [LARGE SCALE GENOMIC DNA]</scope>
    <source>
        <strain evidence="7">Cupriavidus taiwanensis LMG 19425</strain>
        <plasmid evidence="8">Plasmid iii</plasmid>
    </source>
</reference>
<dbReference type="AlphaFoldDB" id="A0A375CQD7"/>
<evidence type="ECO:0000256" key="4">
    <source>
        <dbReference type="ARBA" id="ARBA00023136"/>
    </source>
</evidence>
<feature type="domain" description="Bacterial virulence protein VirB8" evidence="5">
    <location>
        <begin position="32"/>
        <end position="237"/>
    </location>
</feature>
<dbReference type="EMBL" id="OFSP01000078">
    <property type="protein sequence ID" value="SOY77624.1"/>
    <property type="molecule type" value="Genomic_DNA"/>
</dbReference>
<dbReference type="InterPro" id="IPR007430">
    <property type="entry name" value="VirB8"/>
</dbReference>
<dbReference type="Pfam" id="PF04335">
    <property type="entry name" value="VirB8"/>
    <property type="match status" value="1"/>
</dbReference>
<dbReference type="GO" id="GO:0016020">
    <property type="term" value="C:membrane"/>
    <property type="evidence" value="ECO:0007669"/>
    <property type="project" value="UniProtKB-SubCell"/>
</dbReference>
<dbReference type="InterPro" id="IPR032710">
    <property type="entry name" value="NTF2-like_dom_sf"/>
</dbReference>
<sequence>MDCRSMPLFRKNSSNAKTLAVAPGMYGNESPEQVIFDRTTRIAIERNHWKVATLGLGCIALAAIMTREPPPSVVKAVGVSADASGKPIVRELEAFQPEGIQLQWAFKDLVTRWFTIEPILTTQVEDSRMARNLRSVREQMIGSSRKQFEDWVTEDEPFRQVGASATLVREVKVTNIAVLPDSTVAVEFITTTTEDGYKPRSMRYAMTFRYQVKPPTSDAVLGTNPFGVHPVFFSLQKSPA</sequence>
<dbReference type="Proteomes" id="UP000256297">
    <property type="component" value="Unassembled WGS sequence"/>
</dbReference>
<proteinExistence type="predicted"/>
<evidence type="ECO:0000259" key="5">
    <source>
        <dbReference type="Pfam" id="PF04335"/>
    </source>
</evidence>
<dbReference type="EMBL" id="LT991978">
    <property type="protein sequence ID" value="SPK77407.1"/>
    <property type="molecule type" value="Genomic_DNA"/>
</dbReference>
<geneLocation type="plasmid" evidence="7">
    <name>III</name>
</geneLocation>
<comment type="subcellular location">
    <subcellularLocation>
        <location evidence="1">Membrane</location>
        <topology evidence="1">Single-pass membrane protein</topology>
    </subcellularLocation>
</comment>
<dbReference type="Gene3D" id="3.10.450.230">
    <property type="entry name" value="VirB8 protein"/>
    <property type="match status" value="1"/>
</dbReference>
<accession>A0A375CQD7</accession>
<keyword evidence="3" id="KW-1133">Transmembrane helix</keyword>
<dbReference type="CDD" id="cd16425">
    <property type="entry name" value="TrbF"/>
    <property type="match status" value="1"/>
</dbReference>
<gene>
    <name evidence="6" type="ORF">CBM2589_U10138</name>
    <name evidence="7" type="ORF">CT19425_P30256</name>
</gene>